<accession>A0A845PYM3</accession>
<organism evidence="1 2">
    <name type="scientific">Elizabethkingia argenteiflava</name>
    <dbReference type="NCBI Taxonomy" id="2681556"/>
    <lineage>
        <taxon>Bacteria</taxon>
        <taxon>Pseudomonadati</taxon>
        <taxon>Bacteroidota</taxon>
        <taxon>Flavobacteriia</taxon>
        <taxon>Flavobacteriales</taxon>
        <taxon>Weeksellaceae</taxon>
        <taxon>Elizabethkingia</taxon>
    </lineage>
</organism>
<dbReference type="Proteomes" id="UP000553459">
    <property type="component" value="Unassembled WGS sequence"/>
</dbReference>
<dbReference type="RefSeq" id="WP_166520168.1">
    <property type="nucleotide sequence ID" value="NZ_JAAABJ010000634.1"/>
</dbReference>
<proteinExistence type="predicted"/>
<protein>
    <submittedName>
        <fullName evidence="1">Uncharacterized protein</fullName>
    </submittedName>
</protein>
<comment type="caution">
    <text evidence="1">The sequence shown here is derived from an EMBL/GenBank/DDBJ whole genome shotgun (WGS) entry which is preliminary data.</text>
</comment>
<keyword evidence="2" id="KW-1185">Reference proteome</keyword>
<evidence type="ECO:0000313" key="1">
    <source>
        <dbReference type="EMBL" id="NAW51916.1"/>
    </source>
</evidence>
<name>A0A845PYM3_9FLAO</name>
<evidence type="ECO:0000313" key="2">
    <source>
        <dbReference type="Proteomes" id="UP000553459"/>
    </source>
</evidence>
<dbReference type="AlphaFoldDB" id="A0A845PYM3"/>
<gene>
    <name evidence="1" type="ORF">GNY06_11245</name>
</gene>
<sequence>MKSVEIKAEAFFELLKQQNVSMWDIFEKMIDEKEEKRILFFNKDQELITSYILPCTLKQLKEDKKIFNKTFSKKLSQD</sequence>
<reference evidence="1 2" key="1">
    <citation type="submission" date="2019-11" db="EMBL/GenBank/DDBJ databases">
        <title>Characterization of Elizabethkingia argenteiflava sp. nov., isolated from inner surface of Soybean Pods.</title>
        <authorList>
            <person name="Mo S."/>
        </authorList>
    </citation>
    <scope>NUCLEOTIDE SEQUENCE [LARGE SCALE GENOMIC DNA]</scope>
    <source>
        <strain evidence="1 2">YB22</strain>
    </source>
</reference>
<dbReference type="EMBL" id="JAAABJ010000634">
    <property type="protein sequence ID" value="NAW51916.1"/>
    <property type="molecule type" value="Genomic_DNA"/>
</dbReference>